<accession>A0A2U8E5K5</accession>
<dbReference type="KEGG" id="elut:CKA38_12975"/>
<dbReference type="Proteomes" id="UP000244896">
    <property type="component" value="Chromosome"/>
</dbReference>
<organism evidence="1 2">
    <name type="scientific">Ereboglobus luteus</name>
    <dbReference type="NCBI Taxonomy" id="1796921"/>
    <lineage>
        <taxon>Bacteria</taxon>
        <taxon>Pseudomonadati</taxon>
        <taxon>Verrucomicrobiota</taxon>
        <taxon>Opitutia</taxon>
        <taxon>Opitutales</taxon>
        <taxon>Opitutaceae</taxon>
        <taxon>Ereboglobus</taxon>
    </lineage>
</organism>
<reference evidence="1 2" key="1">
    <citation type="journal article" date="2018" name="Syst. Appl. Microbiol.">
        <title>Ereboglobus luteus gen. nov. sp. nov. from cockroach guts, and new insights into the oxygen relationship of the genera Opitutus and Didymococcus (Verrucomicrobia: Opitutaceae).</title>
        <authorList>
            <person name="Tegtmeier D."/>
            <person name="Belitz A."/>
            <person name="Radek R."/>
            <person name="Heimerl T."/>
            <person name="Brune A."/>
        </authorList>
    </citation>
    <scope>NUCLEOTIDE SEQUENCE [LARGE SCALE GENOMIC DNA]</scope>
    <source>
        <strain evidence="1 2">Ho45</strain>
    </source>
</reference>
<gene>
    <name evidence="1" type="ORF">CKA38_12975</name>
</gene>
<evidence type="ECO:0000313" key="1">
    <source>
        <dbReference type="EMBL" id="AWI10045.1"/>
    </source>
</evidence>
<evidence type="ECO:0000313" key="2">
    <source>
        <dbReference type="Proteomes" id="UP000244896"/>
    </source>
</evidence>
<dbReference type="EMBL" id="CP023004">
    <property type="protein sequence ID" value="AWI10045.1"/>
    <property type="molecule type" value="Genomic_DNA"/>
</dbReference>
<sequence>MHWDFFGKMFGKFSGNLANFKREHEPFFYLLVFKELCGLSSARGFFSKPFAHKSQCTDARGYFFGNIPPCRDSSKPNQPQINADKHGYPNHRTTKYIVFFICVYLCPSANKKIGIFD</sequence>
<protein>
    <submittedName>
        <fullName evidence="1">Uncharacterized protein</fullName>
    </submittedName>
</protein>
<dbReference type="AlphaFoldDB" id="A0A2U8E5K5"/>
<proteinExistence type="predicted"/>
<keyword evidence="2" id="KW-1185">Reference proteome</keyword>
<name>A0A2U8E5K5_9BACT</name>